<sequence length="19" mass="2212">MYLACIKTPFESSSFNFLL</sequence>
<organism evidence="1">
    <name type="scientific">Anguilla anguilla</name>
    <name type="common">European freshwater eel</name>
    <name type="synonym">Muraena anguilla</name>
    <dbReference type="NCBI Taxonomy" id="7936"/>
    <lineage>
        <taxon>Eukaryota</taxon>
        <taxon>Metazoa</taxon>
        <taxon>Chordata</taxon>
        <taxon>Craniata</taxon>
        <taxon>Vertebrata</taxon>
        <taxon>Euteleostomi</taxon>
        <taxon>Actinopterygii</taxon>
        <taxon>Neopterygii</taxon>
        <taxon>Teleostei</taxon>
        <taxon>Anguilliformes</taxon>
        <taxon>Anguillidae</taxon>
        <taxon>Anguilla</taxon>
    </lineage>
</organism>
<protein>
    <submittedName>
        <fullName evidence="1">Uncharacterized protein</fullName>
    </submittedName>
</protein>
<reference evidence="1" key="2">
    <citation type="journal article" date="2015" name="Fish Shellfish Immunol.">
        <title>Early steps in the European eel (Anguilla anguilla)-Vibrio vulnificus interaction in the gills: Role of the RtxA13 toxin.</title>
        <authorList>
            <person name="Callol A."/>
            <person name="Pajuelo D."/>
            <person name="Ebbesson L."/>
            <person name="Teles M."/>
            <person name="MacKenzie S."/>
            <person name="Amaro C."/>
        </authorList>
    </citation>
    <scope>NUCLEOTIDE SEQUENCE</scope>
</reference>
<dbReference type="AlphaFoldDB" id="A0A0E9V4D9"/>
<dbReference type="EMBL" id="GBXM01037636">
    <property type="protein sequence ID" value="JAH70941.1"/>
    <property type="molecule type" value="Transcribed_RNA"/>
</dbReference>
<dbReference type="EMBL" id="GBXM01031219">
    <property type="protein sequence ID" value="JAH77358.1"/>
    <property type="molecule type" value="Transcribed_RNA"/>
</dbReference>
<name>A0A0E9V4D9_ANGAN</name>
<evidence type="ECO:0000313" key="1">
    <source>
        <dbReference type="EMBL" id="JAH72902.1"/>
    </source>
</evidence>
<dbReference type="EMBL" id="GBXM01035675">
    <property type="protein sequence ID" value="JAH72902.1"/>
    <property type="molecule type" value="Transcribed_RNA"/>
</dbReference>
<reference evidence="1" key="1">
    <citation type="submission" date="2014-11" db="EMBL/GenBank/DDBJ databases">
        <authorList>
            <person name="Amaro Gonzalez C."/>
        </authorList>
    </citation>
    <scope>NUCLEOTIDE SEQUENCE</scope>
</reference>
<proteinExistence type="predicted"/>
<accession>A0A0E9V4D9</accession>